<feature type="compositionally biased region" description="Basic and acidic residues" evidence="5">
    <location>
        <begin position="1324"/>
        <end position="1333"/>
    </location>
</feature>
<dbReference type="InterPro" id="IPR020806">
    <property type="entry name" value="PKS_PP-bd"/>
</dbReference>
<dbReference type="Pfam" id="PF07993">
    <property type="entry name" value="NAD_binding_4"/>
    <property type="match status" value="1"/>
</dbReference>
<dbReference type="InterPro" id="IPR010080">
    <property type="entry name" value="Thioester_reductase-like_dom"/>
</dbReference>
<protein>
    <submittedName>
        <fullName evidence="7">Non-ribosomal peptide synthetase</fullName>
    </submittedName>
</protein>
<dbReference type="Gene3D" id="3.40.50.980">
    <property type="match status" value="2"/>
</dbReference>
<dbReference type="Gene3D" id="3.30.300.30">
    <property type="match status" value="1"/>
</dbReference>
<dbReference type="InterPro" id="IPR036736">
    <property type="entry name" value="ACP-like_sf"/>
</dbReference>
<organism evidence="7 8">
    <name type="scientific">Actinomadura craniellae</name>
    <dbReference type="NCBI Taxonomy" id="2231787"/>
    <lineage>
        <taxon>Bacteria</taxon>
        <taxon>Bacillati</taxon>
        <taxon>Actinomycetota</taxon>
        <taxon>Actinomycetes</taxon>
        <taxon>Streptosporangiales</taxon>
        <taxon>Thermomonosporaceae</taxon>
        <taxon>Actinomadura</taxon>
    </lineage>
</organism>
<sequence length="1797" mass="194561">MHRRRRGGAGLPERARPDRAEVRRRPAARLAGDPHRCGRPPGAAAHRRPGPHHPRRRDRAGRPDRPDGQDPGLPGGDPRGGAGAQAGRAGGPGRGQGVRRRRQPQGAGGVLHHRRRRAGPGGGPAGGPARAAARLHAPGALPPPHRTAGEPQRKGRSHGTRRTARRPPGRGRRPRGRPAGLGHRRALPHDRRGARTRYPGLLHRRGRQLAAVHPARRRPAPGARRHRAGRGRLPARHRRVPGRPRRGDPRRRARADRLTPDRRCSKVNDLLLAVVLQRWRAVTGTAAPAAGDRFADHAPPAEPPAALAADLAADLARDLAADLGSVLGVPLTGDDVARCGTAAALAEHIATVRDDRDDRAREADLPEDRLHPASDGQAGIWFIGQYAADPTVYNSPISMRVRSALDPALLERALRRVVGRHESLRTTFELVDGTVMQRISAEPEVRFEVADAPAGADLNRLVDDVARTDFDLRHGPLLRVVCARRGPGDTRLLCNVHHAVFDGFSWQVFLPELFAAYRDLAEGREPGGTDRPWQFRDVQDRPGGPAAEESLTYWKDKLGGVAPLLDLPLDRPRPPVQAFAGGAVPFAVPERTLRGLRERARAEGVTPLMFLLAAYAVFLHKHTGRRELPVGMPASLRDRPEAQTVVGHLINTVTLLPRVTGDMPVRELLGQVKTEVVESMRHRALPFEKVVEAVNPGRSTGHAPIFQTMVTHLRKDRRAYRVPGLDVEPWRHVSHGAKYDLVLLLEEEPDEDTDRLGGVFEYDTALFLPETVRAMAERFLNLLAEMADRPDATVADLRLLTPRQERELLAAWDAPADERVGREPVAEIFQRQARRTPDATAVEFEDRALTYRELNESANRLARALRGRGAAAGARVGIFLDRGPEMIVALLAVLKSGAAYVPLDPAYPQDRIEYMLADSAASVVVTCGSLAGRLPVGTCVFDLDAGAGPHPATDPPRYKSPRDEIYVVYTSGSTGRPKGVIINDLTVANLVHRQIDISGANAAARTLQYMSLSFDVSVEEILGTLCAGGTLVVVGEELRTDLHRLVAFVDERRIARLFLPYIALHQIAGLVARNRTPLPHLAEVYSTGEQLVVTPALREMFAHHTGARLFNIYGPSESHLCTVHRLPADPAAWGETPPIGHAVTGVKLPVLDEHRRPVPFGVPGELYVGGDILSPGYNGLPEQTRERFLADPFDPGARLYRTGDLVKYTADHELNYLGRVDDQVKVRGYRVEPAEIEAALNGLDFVETSAVVAADFGPGDRRLIAYLVAARPAPAAELRRLLGGTLPDYMIPWRFAYLDAVPTTPSGKIDRRALPAPADTAPRGPREHAREPTATERRLLAIWSGLLESEDVGLDDDFFALGGHSILAVRLMQAVREEFGADIALGTLLGAPTVAGMAARLSGAGDDPGEPDLWADVRLPDGLTADGTAPAESRHVLLTGATGFLGIYLLRSLLAAGRTVHCLVRAGDAAQARSRLLANARRYGLEADLDPARIEVVPGDLAEDRFGLDAAAYARLAGEVGAVYHAAAHINFAAPYASVKPTNVDGFVRVLEFAAERTRKPVHHMSTPAVFSPRQPSGVVTEDGVPAEPRGLGIGYAQSKWVAERLALAARERGVPVTIHRIGRIGGDSATGACRADDFFWLQLKSFVELGLAPAEPGPPVDLLPVDFVADAVTRLSLAESAPNRTLHVFHPEGLSWDAVFAAIRAAGYGLDLVPADDWLAALADRSGEDGGYSLASLVPLFEEGVLELGDHLYTNEATARELRALGTEFPAADGAWITAMIGYFRATGELATVPAP</sequence>
<evidence type="ECO:0000259" key="6">
    <source>
        <dbReference type="PROSITE" id="PS50075"/>
    </source>
</evidence>
<dbReference type="SUPFAM" id="SSF52777">
    <property type="entry name" value="CoA-dependent acyltransferases"/>
    <property type="match status" value="2"/>
</dbReference>
<feature type="compositionally biased region" description="Gly residues" evidence="5">
    <location>
        <begin position="73"/>
        <end position="96"/>
    </location>
</feature>
<keyword evidence="2" id="KW-0596">Phosphopantetheine</keyword>
<dbReference type="Pfam" id="PF00668">
    <property type="entry name" value="Condensation"/>
    <property type="match status" value="1"/>
</dbReference>
<dbReference type="PROSITE" id="PS50075">
    <property type="entry name" value="CARRIER"/>
    <property type="match status" value="1"/>
</dbReference>
<dbReference type="InterPro" id="IPR025110">
    <property type="entry name" value="AMP-bd_C"/>
</dbReference>
<feature type="domain" description="Carrier" evidence="6">
    <location>
        <begin position="1330"/>
        <end position="1405"/>
    </location>
</feature>
<dbReference type="Gene3D" id="2.30.38.10">
    <property type="entry name" value="Luciferase, Domain 3"/>
    <property type="match status" value="1"/>
</dbReference>
<dbReference type="PANTHER" id="PTHR45527:SF1">
    <property type="entry name" value="FATTY ACID SYNTHASE"/>
    <property type="match status" value="1"/>
</dbReference>
<dbReference type="GO" id="GO:0031177">
    <property type="term" value="F:phosphopantetheine binding"/>
    <property type="evidence" value="ECO:0007669"/>
    <property type="project" value="InterPro"/>
</dbReference>
<dbReference type="SUPFAM" id="SSF47336">
    <property type="entry name" value="ACP-like"/>
    <property type="match status" value="1"/>
</dbReference>
<dbReference type="Pfam" id="PF00501">
    <property type="entry name" value="AMP-binding"/>
    <property type="match status" value="1"/>
</dbReference>
<dbReference type="GO" id="GO:0016874">
    <property type="term" value="F:ligase activity"/>
    <property type="evidence" value="ECO:0007669"/>
    <property type="project" value="UniProtKB-KW"/>
</dbReference>
<dbReference type="InterPro" id="IPR010071">
    <property type="entry name" value="AA_adenyl_dom"/>
</dbReference>
<dbReference type="Gene3D" id="3.30.559.10">
    <property type="entry name" value="Chloramphenicol acetyltransferase-like domain"/>
    <property type="match status" value="1"/>
</dbReference>
<feature type="region of interest" description="Disordered" evidence="5">
    <location>
        <begin position="524"/>
        <end position="546"/>
    </location>
</feature>
<comment type="caution">
    <text evidence="7">The sequence shown here is derived from an EMBL/GenBank/DDBJ whole genome shotgun (WGS) entry which is preliminary data.</text>
</comment>
<dbReference type="SUPFAM" id="SSF56801">
    <property type="entry name" value="Acetyl-CoA synthetase-like"/>
    <property type="match status" value="1"/>
</dbReference>
<dbReference type="EMBL" id="QLYX01000012">
    <property type="protein sequence ID" value="RAY12587.1"/>
    <property type="molecule type" value="Genomic_DNA"/>
</dbReference>
<dbReference type="SUPFAM" id="SSF51735">
    <property type="entry name" value="NAD(P)-binding Rossmann-fold domains"/>
    <property type="match status" value="1"/>
</dbReference>
<dbReference type="GO" id="GO:0008610">
    <property type="term" value="P:lipid biosynthetic process"/>
    <property type="evidence" value="ECO:0007669"/>
    <property type="project" value="UniProtKB-ARBA"/>
</dbReference>
<evidence type="ECO:0000256" key="4">
    <source>
        <dbReference type="ARBA" id="ARBA00022598"/>
    </source>
</evidence>
<dbReference type="GO" id="GO:0005737">
    <property type="term" value="C:cytoplasm"/>
    <property type="evidence" value="ECO:0007669"/>
    <property type="project" value="TreeGrafter"/>
</dbReference>
<feature type="compositionally biased region" description="Basic residues" evidence="5">
    <location>
        <begin position="214"/>
        <end position="254"/>
    </location>
</feature>
<evidence type="ECO:0000256" key="5">
    <source>
        <dbReference type="SAM" id="MobiDB-lite"/>
    </source>
</evidence>
<dbReference type="SMART" id="SM00823">
    <property type="entry name" value="PKS_PP"/>
    <property type="match status" value="1"/>
</dbReference>
<dbReference type="InterPro" id="IPR000873">
    <property type="entry name" value="AMP-dep_synth/lig_dom"/>
</dbReference>
<dbReference type="Proteomes" id="UP000251891">
    <property type="component" value="Unassembled WGS sequence"/>
</dbReference>
<keyword evidence="8" id="KW-1185">Reference proteome</keyword>
<feature type="compositionally biased region" description="Basic and acidic residues" evidence="5">
    <location>
        <begin position="13"/>
        <end position="24"/>
    </location>
</feature>
<keyword evidence="4" id="KW-0436">Ligase</keyword>
<evidence type="ECO:0000256" key="3">
    <source>
        <dbReference type="ARBA" id="ARBA00022553"/>
    </source>
</evidence>
<comment type="cofactor">
    <cofactor evidence="1">
        <name>pantetheine 4'-phosphate</name>
        <dbReference type="ChEBI" id="CHEBI:47942"/>
    </cofactor>
</comment>
<dbReference type="FunFam" id="1.10.1200.10:FF:000016">
    <property type="entry name" value="Non-ribosomal peptide synthase"/>
    <property type="match status" value="1"/>
</dbReference>
<dbReference type="GO" id="GO:0044550">
    <property type="term" value="P:secondary metabolite biosynthetic process"/>
    <property type="evidence" value="ECO:0007669"/>
    <property type="project" value="TreeGrafter"/>
</dbReference>
<dbReference type="FunFam" id="3.40.50.980:FF:000001">
    <property type="entry name" value="Non-ribosomal peptide synthetase"/>
    <property type="match status" value="1"/>
</dbReference>
<gene>
    <name evidence="7" type="ORF">DPM19_23590</name>
</gene>
<dbReference type="GO" id="GO:0043041">
    <property type="term" value="P:amino acid activation for nonribosomal peptide biosynthetic process"/>
    <property type="evidence" value="ECO:0007669"/>
    <property type="project" value="TreeGrafter"/>
</dbReference>
<accession>A0A365H0J7</accession>
<feature type="compositionally biased region" description="Low complexity" evidence="5">
    <location>
        <begin position="127"/>
        <end position="139"/>
    </location>
</feature>
<dbReference type="InterPro" id="IPR020845">
    <property type="entry name" value="AMP-binding_CS"/>
</dbReference>
<dbReference type="InterPro" id="IPR045851">
    <property type="entry name" value="AMP-bd_C_sf"/>
</dbReference>
<dbReference type="Gene3D" id="1.10.1200.10">
    <property type="entry name" value="ACP-like"/>
    <property type="match status" value="1"/>
</dbReference>
<dbReference type="PROSITE" id="PS00455">
    <property type="entry name" value="AMP_BINDING"/>
    <property type="match status" value="1"/>
</dbReference>
<feature type="compositionally biased region" description="Basic residues" evidence="5">
    <location>
        <begin position="154"/>
        <end position="186"/>
    </location>
</feature>
<name>A0A365H0J7_9ACTN</name>
<keyword evidence="3" id="KW-0597">Phosphoprotein</keyword>
<dbReference type="CDD" id="cd05235">
    <property type="entry name" value="SDR_e1"/>
    <property type="match status" value="1"/>
</dbReference>
<dbReference type="Pfam" id="PF13193">
    <property type="entry name" value="AMP-binding_C"/>
    <property type="match status" value="1"/>
</dbReference>
<feature type="region of interest" description="Disordered" evidence="5">
    <location>
        <begin position="1"/>
        <end position="258"/>
    </location>
</feature>
<dbReference type="InterPro" id="IPR001242">
    <property type="entry name" value="Condensation_dom"/>
</dbReference>
<feature type="compositionally biased region" description="Basic and acidic residues" evidence="5">
    <location>
        <begin position="524"/>
        <end position="540"/>
    </location>
</feature>
<feature type="compositionally biased region" description="Basic residues" evidence="5">
    <location>
        <begin position="45"/>
        <end position="59"/>
    </location>
</feature>
<proteinExistence type="predicted"/>
<dbReference type="CDD" id="cd19531">
    <property type="entry name" value="LCL_NRPS-like"/>
    <property type="match status" value="1"/>
</dbReference>
<dbReference type="InterPro" id="IPR036291">
    <property type="entry name" value="NAD(P)-bd_dom_sf"/>
</dbReference>
<evidence type="ECO:0000256" key="1">
    <source>
        <dbReference type="ARBA" id="ARBA00001957"/>
    </source>
</evidence>
<evidence type="ECO:0000313" key="7">
    <source>
        <dbReference type="EMBL" id="RAY12587.1"/>
    </source>
</evidence>
<dbReference type="NCBIfam" id="TIGR01746">
    <property type="entry name" value="Thioester-redct"/>
    <property type="match status" value="1"/>
</dbReference>
<dbReference type="InterPro" id="IPR009081">
    <property type="entry name" value="PP-bd_ACP"/>
</dbReference>
<feature type="region of interest" description="Disordered" evidence="5">
    <location>
        <begin position="1308"/>
        <end position="1333"/>
    </location>
</feature>
<dbReference type="InterPro" id="IPR023213">
    <property type="entry name" value="CAT-like_dom_sf"/>
</dbReference>
<dbReference type="Gene3D" id="3.40.50.720">
    <property type="entry name" value="NAD(P)-binding Rossmann-like Domain"/>
    <property type="match status" value="1"/>
</dbReference>
<dbReference type="NCBIfam" id="TIGR01733">
    <property type="entry name" value="AA-adenyl-dom"/>
    <property type="match status" value="1"/>
</dbReference>
<dbReference type="Pfam" id="PF00550">
    <property type="entry name" value="PP-binding"/>
    <property type="match status" value="1"/>
</dbReference>
<dbReference type="InterPro" id="IPR013120">
    <property type="entry name" value="FAR_NAD-bd"/>
</dbReference>
<evidence type="ECO:0000313" key="8">
    <source>
        <dbReference type="Proteomes" id="UP000251891"/>
    </source>
</evidence>
<dbReference type="Gene3D" id="3.30.559.30">
    <property type="entry name" value="Nonribosomal peptide synthetase, condensation domain"/>
    <property type="match status" value="1"/>
</dbReference>
<dbReference type="PANTHER" id="PTHR45527">
    <property type="entry name" value="NONRIBOSOMAL PEPTIDE SYNTHETASE"/>
    <property type="match status" value="1"/>
</dbReference>
<dbReference type="GO" id="GO:0072330">
    <property type="term" value="P:monocarboxylic acid biosynthetic process"/>
    <property type="evidence" value="ECO:0007669"/>
    <property type="project" value="UniProtKB-ARBA"/>
</dbReference>
<reference evidence="7 8" key="1">
    <citation type="submission" date="2018-06" db="EMBL/GenBank/DDBJ databases">
        <title>Actinomadura craniellae sp. nov. isolated from marine sponge Craniella sp.</title>
        <authorList>
            <person name="Li L."/>
            <person name="Xu Q.H."/>
            <person name="Lin H.W."/>
            <person name="Lu Y.H."/>
        </authorList>
    </citation>
    <scope>NUCLEOTIDE SEQUENCE [LARGE SCALE GENOMIC DNA]</scope>
    <source>
        <strain evidence="7 8">LHW63021</strain>
    </source>
</reference>
<evidence type="ECO:0000256" key="2">
    <source>
        <dbReference type="ARBA" id="ARBA00022450"/>
    </source>
</evidence>